<feature type="transmembrane region" description="Helical" evidence="2">
    <location>
        <begin position="157"/>
        <end position="181"/>
    </location>
</feature>
<dbReference type="GO" id="GO:0003677">
    <property type="term" value="F:DNA binding"/>
    <property type="evidence" value="ECO:0007669"/>
    <property type="project" value="UniProtKB-KW"/>
</dbReference>
<keyword evidence="5" id="KW-1185">Reference proteome</keyword>
<dbReference type="Gene3D" id="1.10.260.40">
    <property type="entry name" value="lambda repressor-like DNA-binding domains"/>
    <property type="match status" value="1"/>
</dbReference>
<dbReference type="PANTHER" id="PTHR46558">
    <property type="entry name" value="TRACRIPTIONAL REGULATORY PROTEIN-RELATED-RELATED"/>
    <property type="match status" value="1"/>
</dbReference>
<dbReference type="Proteomes" id="UP000051006">
    <property type="component" value="Unassembled WGS sequence"/>
</dbReference>
<keyword evidence="2" id="KW-1133">Transmembrane helix</keyword>
<dbReference type="PANTHER" id="PTHR46558:SF11">
    <property type="entry name" value="HTH-TYPE TRANSCRIPTIONAL REGULATOR XRE"/>
    <property type="match status" value="1"/>
</dbReference>
<dbReference type="SUPFAM" id="SSF47413">
    <property type="entry name" value="lambda repressor-like DNA-binding domains"/>
    <property type="match status" value="1"/>
</dbReference>
<dbReference type="EMBL" id="JQCF01000001">
    <property type="protein sequence ID" value="KRO00787.1"/>
    <property type="molecule type" value="Genomic_DNA"/>
</dbReference>
<evidence type="ECO:0000256" key="2">
    <source>
        <dbReference type="SAM" id="Phobius"/>
    </source>
</evidence>
<reference evidence="4 5" key="1">
    <citation type="journal article" date="2015" name="Genome Announc.">
        <title>Expanding the biotechnology potential of lactobacilli through comparative genomics of 213 strains and associated genera.</title>
        <authorList>
            <person name="Sun Z."/>
            <person name="Harris H.M."/>
            <person name="McCann A."/>
            <person name="Guo C."/>
            <person name="Argimon S."/>
            <person name="Zhang W."/>
            <person name="Yang X."/>
            <person name="Jeffery I.B."/>
            <person name="Cooney J.C."/>
            <person name="Kagawa T.F."/>
            <person name="Liu W."/>
            <person name="Song Y."/>
            <person name="Salvetti E."/>
            <person name="Wrobel A."/>
            <person name="Rasinkangas P."/>
            <person name="Parkhill J."/>
            <person name="Rea M.C."/>
            <person name="O'Sullivan O."/>
            <person name="Ritari J."/>
            <person name="Douillard F.P."/>
            <person name="Paul Ross R."/>
            <person name="Yang R."/>
            <person name="Briner A.E."/>
            <person name="Felis G.E."/>
            <person name="de Vos W.M."/>
            <person name="Barrangou R."/>
            <person name="Klaenhammer T.R."/>
            <person name="Caufield P.W."/>
            <person name="Cui Y."/>
            <person name="Zhang H."/>
            <person name="O'Toole P.W."/>
        </authorList>
    </citation>
    <scope>NUCLEOTIDE SEQUENCE [LARGE SCALE GENOMIC DNA]</scope>
    <source>
        <strain evidence="4 5">DSM 24716</strain>
    </source>
</reference>
<dbReference type="AlphaFoldDB" id="A0A0R2LPY1"/>
<comment type="caution">
    <text evidence="4">The sequence shown here is derived from an EMBL/GenBank/DDBJ whole genome shotgun (WGS) entry which is preliminary data.</text>
</comment>
<evidence type="ECO:0000259" key="3">
    <source>
        <dbReference type="PROSITE" id="PS50943"/>
    </source>
</evidence>
<dbReference type="SMART" id="SM00530">
    <property type="entry name" value="HTH_XRE"/>
    <property type="match status" value="1"/>
</dbReference>
<feature type="transmembrane region" description="Helical" evidence="2">
    <location>
        <begin position="102"/>
        <end position="119"/>
    </location>
</feature>
<sequence length="182" mass="20840">MSSSDIGTKLKQLRLNHHLTQLDLARELHVSRQTVSSWETNRNHPDVDTIQAIANFYQMSMTSLISKNEPSPVNNIIKFSAWSCILFCLVLERLTQVSTNKGLYWFDMLIVWIVVFLVIKGSIRRRLNWHTTLFNQIHLILFGTVVLIGGINNLFNMGFGLMITSVVVGLFSIINGIVLYFR</sequence>
<keyword evidence="1" id="KW-0238">DNA-binding</keyword>
<evidence type="ECO:0000313" key="5">
    <source>
        <dbReference type="Proteomes" id="UP000051006"/>
    </source>
</evidence>
<gene>
    <name evidence="4" type="ORF">IV57_GL000107</name>
</gene>
<dbReference type="PROSITE" id="PS50943">
    <property type="entry name" value="HTH_CROC1"/>
    <property type="match status" value="1"/>
</dbReference>
<keyword evidence="2" id="KW-0812">Transmembrane</keyword>
<name>A0A0R2LPY1_9LACO</name>
<feature type="domain" description="HTH cro/C1-type" evidence="3">
    <location>
        <begin position="10"/>
        <end position="64"/>
    </location>
</feature>
<evidence type="ECO:0000313" key="4">
    <source>
        <dbReference type="EMBL" id="KRO00787.1"/>
    </source>
</evidence>
<dbReference type="RefSeq" id="WP_057879527.1">
    <property type="nucleotide sequence ID" value="NZ_JQCF01000001.1"/>
</dbReference>
<organism evidence="4 5">
    <name type="scientific">Companilactobacillus kimchiensis</name>
    <dbReference type="NCBI Taxonomy" id="993692"/>
    <lineage>
        <taxon>Bacteria</taxon>
        <taxon>Bacillati</taxon>
        <taxon>Bacillota</taxon>
        <taxon>Bacilli</taxon>
        <taxon>Lactobacillales</taxon>
        <taxon>Lactobacillaceae</taxon>
        <taxon>Companilactobacillus</taxon>
    </lineage>
</organism>
<feature type="transmembrane region" description="Helical" evidence="2">
    <location>
        <begin position="131"/>
        <end position="151"/>
    </location>
</feature>
<proteinExistence type="predicted"/>
<keyword evidence="2" id="KW-0472">Membrane</keyword>
<evidence type="ECO:0000256" key="1">
    <source>
        <dbReference type="ARBA" id="ARBA00023125"/>
    </source>
</evidence>
<dbReference type="InterPro" id="IPR001387">
    <property type="entry name" value="Cro/C1-type_HTH"/>
</dbReference>
<protein>
    <recommendedName>
        <fullName evidence="3">HTH cro/C1-type domain-containing protein</fullName>
    </recommendedName>
</protein>
<dbReference type="PATRIC" id="fig|993692.3.peg.107"/>
<dbReference type="CDD" id="cd00093">
    <property type="entry name" value="HTH_XRE"/>
    <property type="match status" value="1"/>
</dbReference>
<dbReference type="Pfam" id="PF01381">
    <property type="entry name" value="HTH_3"/>
    <property type="match status" value="1"/>
</dbReference>
<dbReference type="InterPro" id="IPR010982">
    <property type="entry name" value="Lambda_DNA-bd_dom_sf"/>
</dbReference>
<accession>A0A0R2LPY1</accession>
<dbReference type="STRING" id="993692.IV57_GL000107"/>